<gene>
    <name evidence="8" type="ORF">B1B05_13010</name>
    <name evidence="9" type="ORF">SAMN05443094_10696</name>
</gene>
<dbReference type="Proteomes" id="UP000186385">
    <property type="component" value="Unassembled WGS sequence"/>
</dbReference>
<dbReference type="Pfam" id="PF00358">
    <property type="entry name" value="PTS_EIIA_1"/>
    <property type="match status" value="1"/>
</dbReference>
<dbReference type="AlphaFoldDB" id="A0A1N6Z4J5"/>
<dbReference type="EMBL" id="FTLX01000006">
    <property type="protein sequence ID" value="SIR21768.1"/>
    <property type="molecule type" value="Genomic_DNA"/>
</dbReference>
<keyword evidence="4" id="KW-0808">Transferase</keyword>
<evidence type="ECO:0000313" key="10">
    <source>
        <dbReference type="Proteomes" id="UP000186385"/>
    </source>
</evidence>
<dbReference type="PROSITE" id="PS00371">
    <property type="entry name" value="PTS_EIIA_TYPE_1_HIS"/>
    <property type="match status" value="1"/>
</dbReference>
<evidence type="ECO:0000256" key="1">
    <source>
        <dbReference type="ARBA" id="ARBA00004496"/>
    </source>
</evidence>
<dbReference type="PANTHER" id="PTHR45008">
    <property type="entry name" value="PTS SYSTEM GLUCOSE-SPECIFIC EIIA COMPONENT"/>
    <property type="match status" value="1"/>
</dbReference>
<dbReference type="SUPFAM" id="SSF51261">
    <property type="entry name" value="Duplicated hybrid motif"/>
    <property type="match status" value="1"/>
</dbReference>
<dbReference type="OrthoDB" id="92465at2"/>
<protein>
    <submittedName>
        <fullName evidence="8">PTS glucose transporter subunit IIA</fullName>
    </submittedName>
    <submittedName>
        <fullName evidence="9">PTS system IIA component, Glc family</fullName>
    </submittedName>
</protein>
<dbReference type="PANTHER" id="PTHR45008:SF1">
    <property type="entry name" value="PTS SYSTEM GLUCOSE-SPECIFIC EIIA COMPONENT"/>
    <property type="match status" value="1"/>
</dbReference>
<keyword evidence="2" id="KW-0813">Transport</keyword>
<dbReference type="InterPro" id="IPR001127">
    <property type="entry name" value="PTS_EIIA_1_perm"/>
</dbReference>
<dbReference type="NCBIfam" id="TIGR00830">
    <property type="entry name" value="PTBA"/>
    <property type="match status" value="1"/>
</dbReference>
<keyword evidence="3 8" id="KW-0762">Sugar transport</keyword>
<keyword evidence="5" id="KW-0598">Phosphotransferase system</keyword>
<dbReference type="GO" id="GO:0009401">
    <property type="term" value="P:phosphoenolpyruvate-dependent sugar phosphotransferase system"/>
    <property type="evidence" value="ECO:0007669"/>
    <property type="project" value="UniProtKB-KW"/>
</dbReference>
<keyword evidence="11" id="KW-1185">Reference proteome</keyword>
<reference evidence="11" key="2">
    <citation type="submission" date="2017-03" db="EMBL/GenBank/DDBJ databases">
        <title>Bacillus sp. V-88(T) DSM27956, whole genome shotgun sequencing project.</title>
        <authorList>
            <person name="Dastager S.G."/>
            <person name="Neurgaonkar P.S."/>
            <person name="Dharne M.S."/>
        </authorList>
    </citation>
    <scope>NUCLEOTIDE SEQUENCE [LARGE SCALE GENOMIC DNA]</scope>
    <source>
        <strain evidence="11">DSM 25145</strain>
    </source>
</reference>
<dbReference type="GO" id="GO:0005737">
    <property type="term" value="C:cytoplasm"/>
    <property type="evidence" value="ECO:0007669"/>
    <property type="project" value="UniProtKB-SubCell"/>
</dbReference>
<evidence type="ECO:0000256" key="5">
    <source>
        <dbReference type="ARBA" id="ARBA00022683"/>
    </source>
</evidence>
<dbReference type="EMBL" id="MWSK01000006">
    <property type="protein sequence ID" value="OXS76589.1"/>
    <property type="molecule type" value="Genomic_DNA"/>
</dbReference>
<comment type="subcellular location">
    <subcellularLocation>
        <location evidence="1">Cytoplasm</location>
    </subcellularLocation>
</comment>
<dbReference type="GO" id="GO:0016301">
    <property type="term" value="F:kinase activity"/>
    <property type="evidence" value="ECO:0007669"/>
    <property type="project" value="UniProtKB-KW"/>
</dbReference>
<evidence type="ECO:0000313" key="8">
    <source>
        <dbReference type="EMBL" id="OXS76589.1"/>
    </source>
</evidence>
<dbReference type="STRING" id="1017273.SAMN05443094_10696"/>
<dbReference type="InterPro" id="IPR050890">
    <property type="entry name" value="PTS_EIIA_component"/>
</dbReference>
<evidence type="ECO:0000256" key="2">
    <source>
        <dbReference type="ARBA" id="ARBA00022448"/>
    </source>
</evidence>
<accession>A0A1N6Z4J5</accession>
<evidence type="ECO:0000256" key="4">
    <source>
        <dbReference type="ARBA" id="ARBA00022679"/>
    </source>
</evidence>
<dbReference type="PROSITE" id="PS51093">
    <property type="entry name" value="PTS_EIIA_TYPE_1"/>
    <property type="match status" value="1"/>
</dbReference>
<dbReference type="RefSeq" id="WP_045851183.1">
    <property type="nucleotide sequence ID" value="NZ_FTLX01000006.1"/>
</dbReference>
<dbReference type="Gene3D" id="2.70.70.10">
    <property type="entry name" value="Glucose Permease (Domain IIA)"/>
    <property type="match status" value="1"/>
</dbReference>
<evidence type="ECO:0000256" key="6">
    <source>
        <dbReference type="ARBA" id="ARBA00022777"/>
    </source>
</evidence>
<organism evidence="9 10">
    <name type="scientific">Domibacillus enclensis</name>
    <dbReference type="NCBI Taxonomy" id="1017273"/>
    <lineage>
        <taxon>Bacteria</taxon>
        <taxon>Bacillati</taxon>
        <taxon>Bacillota</taxon>
        <taxon>Bacilli</taxon>
        <taxon>Bacillales</taxon>
        <taxon>Bacillaceae</taxon>
        <taxon>Domibacillus</taxon>
    </lineage>
</organism>
<evidence type="ECO:0000259" key="7">
    <source>
        <dbReference type="PROSITE" id="PS51093"/>
    </source>
</evidence>
<dbReference type="FunFam" id="2.70.70.10:FF:000001">
    <property type="entry name" value="PTS system glucose-specific IIA component"/>
    <property type="match status" value="1"/>
</dbReference>
<evidence type="ECO:0000313" key="11">
    <source>
        <dbReference type="Proteomes" id="UP000215545"/>
    </source>
</evidence>
<evidence type="ECO:0000256" key="3">
    <source>
        <dbReference type="ARBA" id="ARBA00022597"/>
    </source>
</evidence>
<keyword evidence="6" id="KW-0418">Kinase</keyword>
<reference evidence="9 10" key="1">
    <citation type="submission" date="2017-01" db="EMBL/GenBank/DDBJ databases">
        <authorList>
            <person name="Mah S.A."/>
            <person name="Swanson W.J."/>
            <person name="Moy G.W."/>
            <person name="Vacquier V.D."/>
        </authorList>
    </citation>
    <scope>NUCLEOTIDE SEQUENCE [LARGE SCALE GENOMIC DNA]</scope>
    <source>
        <strain evidence="9 10">NIO-1016</strain>
    </source>
</reference>
<reference evidence="8" key="3">
    <citation type="submission" date="2017-03" db="EMBL/GenBank/DDBJ databases">
        <authorList>
            <person name="Dastager S.G."/>
            <person name="Neurgaonkar P.S."/>
            <person name="Dharne M.S."/>
        </authorList>
    </citation>
    <scope>NUCLEOTIDE SEQUENCE</scope>
    <source>
        <strain evidence="8">DSM 25145</strain>
    </source>
</reference>
<dbReference type="InterPro" id="IPR011055">
    <property type="entry name" value="Dup_hybrid_motif"/>
</dbReference>
<proteinExistence type="predicted"/>
<name>A0A1N6Z4J5_9BACI</name>
<evidence type="ECO:0000313" key="9">
    <source>
        <dbReference type="EMBL" id="SIR21768.1"/>
    </source>
</evidence>
<sequence>MGFLNKLFGGKDESGAAQSVSEVVLVSPMTGDVVALTEVPDPVFSQKMMGDGVAVNPTEGKVVAPADAKVLNVFPTKHAIGLEVAGGLEILIHVGLDTVNMKGEGFDVQVAEGDQVKKGDVLLTYSLELVREKAASIITPMIISNGDMVERMDKHENVPATAGETPVLTVKLK</sequence>
<feature type="domain" description="PTS EIIA type-1" evidence="7">
    <location>
        <begin position="41"/>
        <end position="145"/>
    </location>
</feature>
<dbReference type="Proteomes" id="UP000215545">
    <property type="component" value="Unassembled WGS sequence"/>
</dbReference>